<dbReference type="EMBL" id="MU268076">
    <property type="protein sequence ID" value="KAH7906064.1"/>
    <property type="molecule type" value="Genomic_DNA"/>
</dbReference>
<protein>
    <submittedName>
        <fullName evidence="1">Uncharacterized protein</fullName>
    </submittedName>
</protein>
<keyword evidence="2" id="KW-1185">Reference proteome</keyword>
<accession>A0ACB7ZZB4</accession>
<name>A0ACB7ZZB4_9AGAM</name>
<comment type="caution">
    <text evidence="1">The sequence shown here is derived from an EMBL/GenBank/DDBJ whole genome shotgun (WGS) entry which is preliminary data.</text>
</comment>
<gene>
    <name evidence="1" type="ORF">BJ138DRAFT_1163524</name>
</gene>
<dbReference type="Proteomes" id="UP000790377">
    <property type="component" value="Unassembled WGS sequence"/>
</dbReference>
<organism evidence="1 2">
    <name type="scientific">Hygrophoropsis aurantiaca</name>
    <dbReference type="NCBI Taxonomy" id="72124"/>
    <lineage>
        <taxon>Eukaryota</taxon>
        <taxon>Fungi</taxon>
        <taxon>Dikarya</taxon>
        <taxon>Basidiomycota</taxon>
        <taxon>Agaricomycotina</taxon>
        <taxon>Agaricomycetes</taxon>
        <taxon>Agaricomycetidae</taxon>
        <taxon>Boletales</taxon>
        <taxon>Coniophorineae</taxon>
        <taxon>Hygrophoropsidaceae</taxon>
        <taxon>Hygrophoropsis</taxon>
    </lineage>
</organism>
<sequence>MGATQSRADTEEKVFYNETPVQFSQDVMNHLSDRVAASETTPGRQTTIDAHIRSRIQSELDHLRAEEEKVRNEIETALQKENLDRELSLVGDTAENGGTYGDVKSSPALLGDLEEIRAKVDRFQVRRNLDDFPVVKESGEAVVSCYKLNSSSPLDCWREVVNFRASVAQAETQYLASLQ</sequence>
<proteinExistence type="predicted"/>
<evidence type="ECO:0000313" key="2">
    <source>
        <dbReference type="Proteomes" id="UP000790377"/>
    </source>
</evidence>
<reference evidence="1" key="1">
    <citation type="journal article" date="2021" name="New Phytol.">
        <title>Evolutionary innovations through gain and loss of genes in the ectomycorrhizal Boletales.</title>
        <authorList>
            <person name="Wu G."/>
            <person name="Miyauchi S."/>
            <person name="Morin E."/>
            <person name="Kuo A."/>
            <person name="Drula E."/>
            <person name="Varga T."/>
            <person name="Kohler A."/>
            <person name="Feng B."/>
            <person name="Cao Y."/>
            <person name="Lipzen A."/>
            <person name="Daum C."/>
            <person name="Hundley H."/>
            <person name="Pangilinan J."/>
            <person name="Johnson J."/>
            <person name="Barry K."/>
            <person name="LaButti K."/>
            <person name="Ng V."/>
            <person name="Ahrendt S."/>
            <person name="Min B."/>
            <person name="Choi I.G."/>
            <person name="Park H."/>
            <person name="Plett J.M."/>
            <person name="Magnuson J."/>
            <person name="Spatafora J.W."/>
            <person name="Nagy L.G."/>
            <person name="Henrissat B."/>
            <person name="Grigoriev I.V."/>
            <person name="Yang Z.L."/>
            <person name="Xu J."/>
            <person name="Martin F.M."/>
        </authorList>
    </citation>
    <scope>NUCLEOTIDE SEQUENCE</scope>
    <source>
        <strain evidence="1">ATCC 28755</strain>
    </source>
</reference>
<evidence type="ECO:0000313" key="1">
    <source>
        <dbReference type="EMBL" id="KAH7906064.1"/>
    </source>
</evidence>